<dbReference type="InterPro" id="IPR000999">
    <property type="entry name" value="RNase_III_dom"/>
</dbReference>
<dbReference type="GO" id="GO:0004525">
    <property type="term" value="F:ribonuclease III activity"/>
    <property type="evidence" value="ECO:0007669"/>
    <property type="project" value="InterPro"/>
</dbReference>
<dbReference type="EMBL" id="JAOQAV010000124">
    <property type="protein sequence ID" value="KAJ4177159.1"/>
    <property type="molecule type" value="Genomic_DNA"/>
</dbReference>
<comment type="caution">
    <text evidence="2">The sequence shown here is derived from an EMBL/GenBank/DDBJ whole genome shotgun (WGS) entry which is preliminary data.</text>
</comment>
<name>A0A9W8QU89_9HYPO</name>
<dbReference type="Pfam" id="PF14622">
    <property type="entry name" value="Ribonucleas_3_3"/>
    <property type="match status" value="1"/>
</dbReference>
<dbReference type="AlphaFoldDB" id="A0A9W8QU89"/>
<proteinExistence type="predicted"/>
<evidence type="ECO:0000259" key="1">
    <source>
        <dbReference type="PROSITE" id="PS50142"/>
    </source>
</evidence>
<sequence length="170" mass="18889">MDFSFNFGEKVSQCEEIIGYCFNDKVLCAEALNTAGDAKSFYILDGIYWQMPKNDRLAVYGDSIAESYLCSLWVQQKLDKHCWTTIRRDLLSNENLARVGKEHGIDNCINANGGTVMASPGMIATTVEAILGAVERDGGRDALSRVMNQLRLVQHALLSSIGYESTHLIF</sequence>
<dbReference type="SMART" id="SM00535">
    <property type="entry name" value="RIBOc"/>
    <property type="match status" value="1"/>
</dbReference>
<dbReference type="Gene3D" id="1.10.1520.10">
    <property type="entry name" value="Ribonuclease III domain"/>
    <property type="match status" value="1"/>
</dbReference>
<evidence type="ECO:0000313" key="3">
    <source>
        <dbReference type="Proteomes" id="UP001152087"/>
    </source>
</evidence>
<dbReference type="Proteomes" id="UP001152087">
    <property type="component" value="Unassembled WGS sequence"/>
</dbReference>
<dbReference type="SUPFAM" id="SSF69065">
    <property type="entry name" value="RNase III domain-like"/>
    <property type="match status" value="1"/>
</dbReference>
<feature type="domain" description="RNase III" evidence="1">
    <location>
        <begin position="11"/>
        <end position="139"/>
    </location>
</feature>
<evidence type="ECO:0000313" key="2">
    <source>
        <dbReference type="EMBL" id="KAJ4177159.1"/>
    </source>
</evidence>
<keyword evidence="3" id="KW-1185">Reference proteome</keyword>
<protein>
    <recommendedName>
        <fullName evidence="1">RNase III domain-containing protein</fullName>
    </recommendedName>
</protein>
<dbReference type="PROSITE" id="PS50142">
    <property type="entry name" value="RNASE_3_2"/>
    <property type="match status" value="1"/>
</dbReference>
<organism evidence="2 3">
    <name type="scientific">Fusarium falciforme</name>
    <dbReference type="NCBI Taxonomy" id="195108"/>
    <lineage>
        <taxon>Eukaryota</taxon>
        <taxon>Fungi</taxon>
        <taxon>Dikarya</taxon>
        <taxon>Ascomycota</taxon>
        <taxon>Pezizomycotina</taxon>
        <taxon>Sordariomycetes</taxon>
        <taxon>Hypocreomycetidae</taxon>
        <taxon>Hypocreales</taxon>
        <taxon>Nectriaceae</taxon>
        <taxon>Fusarium</taxon>
        <taxon>Fusarium solani species complex</taxon>
    </lineage>
</organism>
<gene>
    <name evidence="2" type="ORF">NW755_014016</name>
</gene>
<dbReference type="InterPro" id="IPR036389">
    <property type="entry name" value="RNase_III_sf"/>
</dbReference>
<accession>A0A9W8QU89</accession>
<dbReference type="GO" id="GO:0006396">
    <property type="term" value="P:RNA processing"/>
    <property type="evidence" value="ECO:0007669"/>
    <property type="project" value="InterPro"/>
</dbReference>
<reference evidence="2" key="1">
    <citation type="submission" date="2022-09" db="EMBL/GenBank/DDBJ databases">
        <title>Fusarium specimens isolated from Avocado Roots.</title>
        <authorList>
            <person name="Stajich J."/>
            <person name="Roper C."/>
            <person name="Heimlech-Rivalta G."/>
        </authorList>
    </citation>
    <scope>NUCLEOTIDE SEQUENCE</scope>
    <source>
        <strain evidence="2">A02</strain>
    </source>
</reference>
<dbReference type="CDD" id="cd00593">
    <property type="entry name" value="RIBOc"/>
    <property type="match status" value="1"/>
</dbReference>